<feature type="region of interest" description="Disordered" evidence="1">
    <location>
        <begin position="487"/>
        <end position="506"/>
    </location>
</feature>
<feature type="compositionally biased region" description="Polar residues" evidence="1">
    <location>
        <begin position="329"/>
        <end position="344"/>
    </location>
</feature>
<comment type="caution">
    <text evidence="2">The sequence shown here is derived from an EMBL/GenBank/DDBJ whole genome shotgun (WGS) entry which is preliminary data.</text>
</comment>
<organism evidence="2 3">
    <name type="scientific">Rhipicephalus sanguineus</name>
    <name type="common">Brown dog tick</name>
    <name type="synonym">Ixodes sanguineus</name>
    <dbReference type="NCBI Taxonomy" id="34632"/>
    <lineage>
        <taxon>Eukaryota</taxon>
        <taxon>Metazoa</taxon>
        <taxon>Ecdysozoa</taxon>
        <taxon>Arthropoda</taxon>
        <taxon>Chelicerata</taxon>
        <taxon>Arachnida</taxon>
        <taxon>Acari</taxon>
        <taxon>Parasitiformes</taxon>
        <taxon>Ixodida</taxon>
        <taxon>Ixodoidea</taxon>
        <taxon>Ixodidae</taxon>
        <taxon>Rhipicephalinae</taxon>
        <taxon>Rhipicephalus</taxon>
        <taxon>Rhipicephalus</taxon>
    </lineage>
</organism>
<gene>
    <name evidence="2" type="ORF">HPB52_001912</name>
</gene>
<feature type="compositionally biased region" description="Polar residues" evidence="1">
    <location>
        <begin position="118"/>
        <end position="128"/>
    </location>
</feature>
<feature type="compositionally biased region" description="Low complexity" evidence="1">
    <location>
        <begin position="494"/>
        <end position="506"/>
    </location>
</feature>
<feature type="compositionally biased region" description="Basic and acidic residues" evidence="1">
    <location>
        <begin position="348"/>
        <end position="358"/>
    </location>
</feature>
<sequence>MLPRLCPPVPPFHPAYPRAWFMQLDACLAVNGVTAQPLMHEILVDALPAELSHLSAASSSSPQPYDDLCAAVLACYGETYRPLPGTREFRLSPPSTRVVPHGPQPSHDHDLPSPATTPPTSRQATSASIPAPDHPPDEVQEVPAAIGHSTESSVFSTASAHGPSDVPVICTPSPTSMAHDTSATSGSTTTTSPHALESAIDRDFVTPVIRPPIAEASPAMMSDEPVFPSTSTLCASCQQRPASPSQSLAAEVPVPNHRWPSFRDAATMTDAPEEDMPGQHTPELTAYTTPATEADIQHADLRTCPREPTTTTCAVVEPVLPQAQVRRPNLQQRPACSTSPQVSCGTLDARHHPPDKCPLRRRTGRNGNDAQPPHMSTARDFTPTKPPRSTPNTAESSHPPFNATTRCSHLPQVYLCVAETSHRASSCDRYPLASTRPPSYDPLVNAAPTTATTSAPALNCNCRHLSQPRSLATTGAVPKGPIKSPWDPPGYDHSVLSPGSSSAALLPEPPVRAARQIQAQRKRVPFFPTL</sequence>
<protein>
    <submittedName>
        <fullName evidence="2">Uncharacterized protein</fullName>
    </submittedName>
</protein>
<dbReference type="EMBL" id="JABSTV010001253">
    <property type="protein sequence ID" value="KAH7942841.1"/>
    <property type="molecule type" value="Genomic_DNA"/>
</dbReference>
<accession>A0A9D4PGJ3</accession>
<evidence type="ECO:0000313" key="3">
    <source>
        <dbReference type="Proteomes" id="UP000821837"/>
    </source>
</evidence>
<dbReference type="AlphaFoldDB" id="A0A9D4PGJ3"/>
<proteinExistence type="predicted"/>
<keyword evidence="3" id="KW-1185">Reference proteome</keyword>
<feature type="region of interest" description="Disordered" evidence="1">
    <location>
        <begin position="86"/>
        <end position="140"/>
    </location>
</feature>
<dbReference type="Proteomes" id="UP000821837">
    <property type="component" value="Unassembled WGS sequence"/>
</dbReference>
<feature type="region of interest" description="Disordered" evidence="1">
    <location>
        <begin position="324"/>
        <end position="403"/>
    </location>
</feature>
<name>A0A9D4PGJ3_RHISA</name>
<evidence type="ECO:0000256" key="1">
    <source>
        <dbReference type="SAM" id="MobiDB-lite"/>
    </source>
</evidence>
<reference evidence="2" key="1">
    <citation type="journal article" date="2020" name="Cell">
        <title>Large-Scale Comparative Analyses of Tick Genomes Elucidate Their Genetic Diversity and Vector Capacities.</title>
        <authorList>
            <consortium name="Tick Genome and Microbiome Consortium (TIGMIC)"/>
            <person name="Jia N."/>
            <person name="Wang J."/>
            <person name="Shi W."/>
            <person name="Du L."/>
            <person name="Sun Y."/>
            <person name="Zhan W."/>
            <person name="Jiang J.F."/>
            <person name="Wang Q."/>
            <person name="Zhang B."/>
            <person name="Ji P."/>
            <person name="Bell-Sakyi L."/>
            <person name="Cui X.M."/>
            <person name="Yuan T.T."/>
            <person name="Jiang B.G."/>
            <person name="Yang W.F."/>
            <person name="Lam T.T."/>
            <person name="Chang Q.C."/>
            <person name="Ding S.J."/>
            <person name="Wang X.J."/>
            <person name="Zhu J.G."/>
            <person name="Ruan X.D."/>
            <person name="Zhao L."/>
            <person name="Wei J.T."/>
            <person name="Ye R.Z."/>
            <person name="Que T.C."/>
            <person name="Du C.H."/>
            <person name="Zhou Y.H."/>
            <person name="Cheng J.X."/>
            <person name="Dai P.F."/>
            <person name="Guo W.B."/>
            <person name="Han X.H."/>
            <person name="Huang E.J."/>
            <person name="Li L.F."/>
            <person name="Wei W."/>
            <person name="Gao Y.C."/>
            <person name="Liu J.Z."/>
            <person name="Shao H.Z."/>
            <person name="Wang X."/>
            <person name="Wang C.C."/>
            <person name="Yang T.C."/>
            <person name="Huo Q.B."/>
            <person name="Li W."/>
            <person name="Chen H.Y."/>
            <person name="Chen S.E."/>
            <person name="Zhou L.G."/>
            <person name="Ni X.B."/>
            <person name="Tian J.H."/>
            <person name="Sheng Y."/>
            <person name="Liu T."/>
            <person name="Pan Y.S."/>
            <person name="Xia L.Y."/>
            <person name="Li J."/>
            <person name="Zhao F."/>
            <person name="Cao W.C."/>
        </authorList>
    </citation>
    <scope>NUCLEOTIDE SEQUENCE</scope>
    <source>
        <strain evidence="2">Rsan-2018</strain>
    </source>
</reference>
<reference evidence="2" key="2">
    <citation type="submission" date="2021-09" db="EMBL/GenBank/DDBJ databases">
        <authorList>
            <person name="Jia N."/>
            <person name="Wang J."/>
            <person name="Shi W."/>
            <person name="Du L."/>
            <person name="Sun Y."/>
            <person name="Zhan W."/>
            <person name="Jiang J."/>
            <person name="Wang Q."/>
            <person name="Zhang B."/>
            <person name="Ji P."/>
            <person name="Sakyi L.B."/>
            <person name="Cui X."/>
            <person name="Yuan T."/>
            <person name="Jiang B."/>
            <person name="Yang W."/>
            <person name="Lam T.T.-Y."/>
            <person name="Chang Q."/>
            <person name="Ding S."/>
            <person name="Wang X."/>
            <person name="Zhu J."/>
            <person name="Ruan X."/>
            <person name="Zhao L."/>
            <person name="Wei J."/>
            <person name="Que T."/>
            <person name="Du C."/>
            <person name="Cheng J."/>
            <person name="Dai P."/>
            <person name="Han X."/>
            <person name="Huang E."/>
            <person name="Gao Y."/>
            <person name="Liu J."/>
            <person name="Shao H."/>
            <person name="Ye R."/>
            <person name="Li L."/>
            <person name="Wei W."/>
            <person name="Wang X."/>
            <person name="Wang C."/>
            <person name="Huo Q."/>
            <person name="Li W."/>
            <person name="Guo W."/>
            <person name="Chen H."/>
            <person name="Chen S."/>
            <person name="Zhou L."/>
            <person name="Zhou L."/>
            <person name="Ni X."/>
            <person name="Tian J."/>
            <person name="Zhou Y."/>
            <person name="Sheng Y."/>
            <person name="Liu T."/>
            <person name="Pan Y."/>
            <person name="Xia L."/>
            <person name="Li J."/>
            <person name="Zhao F."/>
            <person name="Cao W."/>
        </authorList>
    </citation>
    <scope>NUCLEOTIDE SEQUENCE</scope>
    <source>
        <strain evidence="2">Rsan-2018</strain>
        <tissue evidence="2">Larvae</tissue>
    </source>
</reference>
<evidence type="ECO:0000313" key="2">
    <source>
        <dbReference type="EMBL" id="KAH7942841.1"/>
    </source>
</evidence>